<keyword evidence="2" id="KW-1185">Reference proteome</keyword>
<evidence type="ECO:0000313" key="2">
    <source>
        <dbReference type="Proteomes" id="UP000541535"/>
    </source>
</evidence>
<dbReference type="RefSeq" id="WP_260110787.1">
    <property type="nucleotide sequence ID" value="NZ_JACHXD010000045.1"/>
</dbReference>
<dbReference type="EMBL" id="JACHXD010000045">
    <property type="protein sequence ID" value="MBB3122508.1"/>
    <property type="molecule type" value="Genomic_DNA"/>
</dbReference>
<organism evidence="1 2">
    <name type="scientific">Pseudoduganella violacea</name>
    <dbReference type="NCBI Taxonomy" id="1715466"/>
    <lineage>
        <taxon>Bacteria</taxon>
        <taxon>Pseudomonadati</taxon>
        <taxon>Pseudomonadota</taxon>
        <taxon>Betaproteobacteria</taxon>
        <taxon>Burkholderiales</taxon>
        <taxon>Oxalobacteraceae</taxon>
        <taxon>Telluria group</taxon>
        <taxon>Pseudoduganella</taxon>
    </lineage>
</organism>
<dbReference type="Proteomes" id="UP000541535">
    <property type="component" value="Unassembled WGS sequence"/>
</dbReference>
<gene>
    <name evidence="1" type="ORF">FHS03_005610</name>
</gene>
<evidence type="ECO:0000313" key="1">
    <source>
        <dbReference type="EMBL" id="MBB3122508.1"/>
    </source>
</evidence>
<name>A0A7W5BGE4_9BURK</name>
<comment type="caution">
    <text evidence="1">The sequence shown here is derived from an EMBL/GenBank/DDBJ whole genome shotgun (WGS) entry which is preliminary data.</text>
</comment>
<dbReference type="AlphaFoldDB" id="A0A7W5BGE4"/>
<accession>A0A7W5BGE4</accession>
<proteinExistence type="predicted"/>
<sequence>MSLIKRFAQEQEEIDNRNEALKALLECDLFAVVKKFRTQQ</sequence>
<reference evidence="1 2" key="1">
    <citation type="submission" date="2020-08" db="EMBL/GenBank/DDBJ databases">
        <title>Genomic Encyclopedia of Type Strains, Phase III (KMG-III): the genomes of soil and plant-associated and newly described type strains.</title>
        <authorList>
            <person name="Whitman W."/>
        </authorList>
    </citation>
    <scope>NUCLEOTIDE SEQUENCE [LARGE SCALE GENOMIC DNA]</scope>
    <source>
        <strain evidence="1 2">CECT 8897</strain>
    </source>
</reference>
<protein>
    <submittedName>
        <fullName evidence="1">Uncharacterized protein</fullName>
    </submittedName>
</protein>